<comment type="similarity">
    <text evidence="8">Belongs to the P-Pant transferase superfamily. AcpS family.</text>
</comment>
<gene>
    <name evidence="8 10" type="primary">acpS</name>
    <name evidence="10" type="ORF">A6J77_003185</name>
</gene>
<dbReference type="EMBL" id="NBTM02000001">
    <property type="protein sequence ID" value="PNL91281.1"/>
    <property type="molecule type" value="Genomic_DNA"/>
</dbReference>
<evidence type="ECO:0000256" key="2">
    <source>
        <dbReference type="ARBA" id="ARBA00022679"/>
    </source>
</evidence>
<accession>A0A2J9PMK0</accession>
<reference evidence="11" key="1">
    <citation type="submission" date="2017-12" db="EMBL/GenBank/DDBJ databases">
        <title>FDA dAtabase for Regulatory Grade micrObial Sequences (FDA-ARGOS): Supporting development and validation of Infectious Disease Dx tests.</title>
        <authorList>
            <person name="Hoffmann M."/>
            <person name="Allard M."/>
            <person name="Evans P."/>
            <person name="Brown E."/>
            <person name="Tallon L."/>
            <person name="Sadzewicz L."/>
            <person name="Sengamalay N."/>
            <person name="Ott S."/>
            <person name="Godinez A."/>
            <person name="Nagaraj S."/>
            <person name="Vavikolanu K."/>
            <person name="Aluvathingal J."/>
            <person name="Nadendla S."/>
            <person name="Sichtig H."/>
        </authorList>
    </citation>
    <scope>NUCLEOTIDE SEQUENCE [LARGE SCALE GENOMIC DNA]</scope>
    <source>
        <strain evidence="11">FDAARGOS_249</strain>
    </source>
</reference>
<keyword evidence="2 8" id="KW-0808">Transferase</keyword>
<evidence type="ECO:0000313" key="11">
    <source>
        <dbReference type="Proteomes" id="UP000192813"/>
    </source>
</evidence>
<dbReference type="InterPro" id="IPR037143">
    <property type="entry name" value="4-PPantetheinyl_Trfase_dom_sf"/>
</dbReference>
<comment type="cofactor">
    <cofactor evidence="8">
        <name>Mg(2+)</name>
        <dbReference type="ChEBI" id="CHEBI:18420"/>
    </cofactor>
</comment>
<protein>
    <recommendedName>
        <fullName evidence="8">Holo-[acyl-carrier-protein] synthase</fullName>
        <shortName evidence="8">Holo-ACP synthase</shortName>
        <ecNumber evidence="8">2.7.8.7</ecNumber>
    </recommendedName>
    <alternativeName>
        <fullName evidence="8">4'-phosphopantetheinyl transferase AcpS</fullName>
    </alternativeName>
</protein>
<organism evidence="10 11">
    <name type="scientific">Aerococcus viridans</name>
    <dbReference type="NCBI Taxonomy" id="1377"/>
    <lineage>
        <taxon>Bacteria</taxon>
        <taxon>Bacillati</taxon>
        <taxon>Bacillota</taxon>
        <taxon>Bacilli</taxon>
        <taxon>Lactobacillales</taxon>
        <taxon>Aerococcaceae</taxon>
        <taxon>Aerococcus</taxon>
    </lineage>
</organism>
<dbReference type="Proteomes" id="UP000192813">
    <property type="component" value="Unassembled WGS sequence"/>
</dbReference>
<comment type="subcellular location">
    <subcellularLocation>
        <location evidence="8">Cytoplasm</location>
    </subcellularLocation>
</comment>
<proteinExistence type="inferred from homology"/>
<keyword evidence="7 8" id="KW-0275">Fatty acid biosynthesis</keyword>
<dbReference type="InterPro" id="IPR004568">
    <property type="entry name" value="Ppantetheine-prot_Trfase_dom"/>
</dbReference>
<keyword evidence="4 8" id="KW-0276">Fatty acid metabolism</keyword>
<keyword evidence="5 8" id="KW-0460">Magnesium</keyword>
<dbReference type="RefSeq" id="WP_102950012.1">
    <property type="nucleotide sequence ID" value="NZ_CBCPHS010000008.1"/>
</dbReference>
<feature type="binding site" evidence="8">
    <location>
        <position position="65"/>
    </location>
    <ligand>
        <name>Mg(2+)</name>
        <dbReference type="ChEBI" id="CHEBI:18420"/>
    </ligand>
</feature>
<dbReference type="GO" id="GO:0000287">
    <property type="term" value="F:magnesium ion binding"/>
    <property type="evidence" value="ECO:0007669"/>
    <property type="project" value="UniProtKB-UniRule"/>
</dbReference>
<dbReference type="NCBIfam" id="TIGR00556">
    <property type="entry name" value="pantethn_trn"/>
    <property type="match status" value="1"/>
</dbReference>
<sequence>MIGRGPMIIGLGTDLVETARIKEAIAGNSRFVGKLLTDKELSTYQEIYNEKRQIEFVAGRWAAKEAFAKAYGTGISSQLHFHDIEVSNDDQRKPIIICNKITSPIHITISHTDHYATATVIIED</sequence>
<feature type="domain" description="4'-phosphopantetheinyl transferase" evidence="9">
    <location>
        <begin position="10"/>
        <end position="119"/>
    </location>
</feature>
<evidence type="ECO:0000256" key="1">
    <source>
        <dbReference type="ARBA" id="ARBA00022516"/>
    </source>
</evidence>
<keyword evidence="3 8" id="KW-0479">Metal-binding</keyword>
<evidence type="ECO:0000256" key="4">
    <source>
        <dbReference type="ARBA" id="ARBA00022832"/>
    </source>
</evidence>
<evidence type="ECO:0000256" key="7">
    <source>
        <dbReference type="ARBA" id="ARBA00023160"/>
    </source>
</evidence>
<evidence type="ECO:0000313" key="10">
    <source>
        <dbReference type="EMBL" id="PNL91281.1"/>
    </source>
</evidence>
<keyword evidence="6 8" id="KW-0443">Lipid metabolism</keyword>
<name>A0A2J9PMK0_9LACT</name>
<dbReference type="Gene3D" id="3.90.470.20">
    <property type="entry name" value="4'-phosphopantetheinyl transferase domain"/>
    <property type="match status" value="1"/>
</dbReference>
<dbReference type="GO" id="GO:0006633">
    <property type="term" value="P:fatty acid biosynthetic process"/>
    <property type="evidence" value="ECO:0007669"/>
    <property type="project" value="UniProtKB-UniRule"/>
</dbReference>
<feature type="binding site" evidence="8">
    <location>
        <position position="14"/>
    </location>
    <ligand>
        <name>Mg(2+)</name>
        <dbReference type="ChEBI" id="CHEBI:18420"/>
    </ligand>
</feature>
<evidence type="ECO:0000259" key="9">
    <source>
        <dbReference type="Pfam" id="PF01648"/>
    </source>
</evidence>
<comment type="caution">
    <text evidence="10">The sequence shown here is derived from an EMBL/GenBank/DDBJ whole genome shotgun (WGS) entry which is preliminary data.</text>
</comment>
<dbReference type="GO" id="GO:0005737">
    <property type="term" value="C:cytoplasm"/>
    <property type="evidence" value="ECO:0007669"/>
    <property type="project" value="UniProtKB-SubCell"/>
</dbReference>
<dbReference type="EC" id="2.7.8.7" evidence="8"/>
<dbReference type="GO" id="GO:0008897">
    <property type="term" value="F:holo-[acyl-carrier-protein] synthase activity"/>
    <property type="evidence" value="ECO:0007669"/>
    <property type="project" value="UniProtKB-UniRule"/>
</dbReference>
<dbReference type="InterPro" id="IPR008278">
    <property type="entry name" value="4-PPantetheinyl_Trfase_dom"/>
</dbReference>
<comment type="function">
    <text evidence="8">Transfers the 4'-phosphopantetheine moiety from coenzyme A to a Ser of acyl-carrier-protein.</text>
</comment>
<dbReference type="Pfam" id="PF01648">
    <property type="entry name" value="ACPS"/>
    <property type="match status" value="1"/>
</dbReference>
<comment type="catalytic activity">
    <reaction evidence="8">
        <text>apo-[ACP] + CoA = holo-[ACP] + adenosine 3',5'-bisphosphate + H(+)</text>
        <dbReference type="Rhea" id="RHEA:12068"/>
        <dbReference type="Rhea" id="RHEA-COMP:9685"/>
        <dbReference type="Rhea" id="RHEA-COMP:9690"/>
        <dbReference type="ChEBI" id="CHEBI:15378"/>
        <dbReference type="ChEBI" id="CHEBI:29999"/>
        <dbReference type="ChEBI" id="CHEBI:57287"/>
        <dbReference type="ChEBI" id="CHEBI:58343"/>
        <dbReference type="ChEBI" id="CHEBI:64479"/>
        <dbReference type="EC" id="2.7.8.7"/>
    </reaction>
</comment>
<evidence type="ECO:0000256" key="5">
    <source>
        <dbReference type="ARBA" id="ARBA00022842"/>
    </source>
</evidence>
<evidence type="ECO:0000256" key="8">
    <source>
        <dbReference type="HAMAP-Rule" id="MF_00101"/>
    </source>
</evidence>
<dbReference type="AlphaFoldDB" id="A0A2J9PMK0"/>
<dbReference type="HAMAP" id="MF_00101">
    <property type="entry name" value="AcpS"/>
    <property type="match status" value="1"/>
</dbReference>
<dbReference type="InterPro" id="IPR002582">
    <property type="entry name" value="ACPS"/>
</dbReference>
<dbReference type="SUPFAM" id="SSF56214">
    <property type="entry name" value="4'-phosphopantetheinyl transferase"/>
    <property type="match status" value="1"/>
</dbReference>
<evidence type="ECO:0000256" key="3">
    <source>
        <dbReference type="ARBA" id="ARBA00022723"/>
    </source>
</evidence>
<evidence type="ECO:0000256" key="6">
    <source>
        <dbReference type="ARBA" id="ARBA00023098"/>
    </source>
</evidence>
<keyword evidence="8" id="KW-0963">Cytoplasm</keyword>
<keyword evidence="1 8" id="KW-0444">Lipid biosynthesis</keyword>
<dbReference type="NCBIfam" id="TIGR00516">
    <property type="entry name" value="acpS"/>
    <property type="match status" value="1"/>
</dbReference>